<gene>
    <name evidence="2" type="ORF">Mal52_15110</name>
</gene>
<sequence>MALNAFSPPGESLLLFHICHNVTNRFVALIGEIENMAASSRFRRILSKVEGYLELEMPEKALEELAKIDEQYRSRFSVQYLHGMAYRDRQQYDQALPYFLRALAEKPERVEVLLALAWCYKRIDRLDEAISAMEQAYRVAPQEPIVLYNMACYWSLAGDKTNALSWLGRALRMDQDLRKLIEDEPDFDTLRHDPDFEMIVRSK</sequence>
<evidence type="ECO:0000256" key="1">
    <source>
        <dbReference type="PROSITE-ProRule" id="PRU00339"/>
    </source>
</evidence>
<dbReference type="InterPro" id="IPR019734">
    <property type="entry name" value="TPR_rpt"/>
</dbReference>
<dbReference type="EMBL" id="CP036276">
    <property type="protein sequence ID" value="QDU43040.1"/>
    <property type="molecule type" value="Genomic_DNA"/>
</dbReference>
<proteinExistence type="predicted"/>
<keyword evidence="1" id="KW-0802">TPR repeat</keyword>
<keyword evidence="3" id="KW-1185">Reference proteome</keyword>
<dbReference type="Proteomes" id="UP000319383">
    <property type="component" value="Chromosome"/>
</dbReference>
<feature type="repeat" description="TPR" evidence="1">
    <location>
        <begin position="76"/>
        <end position="109"/>
    </location>
</feature>
<evidence type="ECO:0000313" key="3">
    <source>
        <dbReference type="Proteomes" id="UP000319383"/>
    </source>
</evidence>
<evidence type="ECO:0000313" key="2">
    <source>
        <dbReference type="EMBL" id="QDU43040.1"/>
    </source>
</evidence>
<name>A0A517ZKM3_9PLAN</name>
<dbReference type="NCBIfam" id="NF047558">
    <property type="entry name" value="TPR_END_plus"/>
    <property type="match status" value="1"/>
</dbReference>
<dbReference type="KEGG" id="sdyn:Mal52_15110"/>
<dbReference type="Pfam" id="PF13432">
    <property type="entry name" value="TPR_16"/>
    <property type="match status" value="1"/>
</dbReference>
<protein>
    <submittedName>
        <fullName evidence="2">Tetratricopeptide repeat protein</fullName>
    </submittedName>
</protein>
<reference evidence="2 3" key="1">
    <citation type="submission" date="2019-02" db="EMBL/GenBank/DDBJ databases">
        <title>Deep-cultivation of Planctomycetes and their phenomic and genomic characterization uncovers novel biology.</title>
        <authorList>
            <person name="Wiegand S."/>
            <person name="Jogler M."/>
            <person name="Boedeker C."/>
            <person name="Pinto D."/>
            <person name="Vollmers J."/>
            <person name="Rivas-Marin E."/>
            <person name="Kohn T."/>
            <person name="Peeters S.H."/>
            <person name="Heuer A."/>
            <person name="Rast P."/>
            <person name="Oberbeckmann S."/>
            <person name="Bunk B."/>
            <person name="Jeske O."/>
            <person name="Meyerdierks A."/>
            <person name="Storesund J.E."/>
            <person name="Kallscheuer N."/>
            <person name="Luecker S."/>
            <person name="Lage O.M."/>
            <person name="Pohl T."/>
            <person name="Merkel B.J."/>
            <person name="Hornburger P."/>
            <person name="Mueller R.-W."/>
            <person name="Bruemmer F."/>
            <person name="Labrenz M."/>
            <person name="Spormann A.M."/>
            <person name="Op den Camp H."/>
            <person name="Overmann J."/>
            <person name="Amann R."/>
            <person name="Jetten M.S.M."/>
            <person name="Mascher T."/>
            <person name="Medema M.H."/>
            <person name="Devos D.P."/>
            <person name="Kaster A.-K."/>
            <person name="Ovreas L."/>
            <person name="Rohde M."/>
            <person name="Galperin M.Y."/>
            <person name="Jogler C."/>
        </authorList>
    </citation>
    <scope>NUCLEOTIDE SEQUENCE [LARGE SCALE GENOMIC DNA]</scope>
    <source>
        <strain evidence="2 3">Mal52</strain>
    </source>
</reference>
<dbReference type="PANTHER" id="PTHR12558:SF13">
    <property type="entry name" value="CELL DIVISION CYCLE PROTEIN 27 HOMOLOG"/>
    <property type="match status" value="1"/>
</dbReference>
<dbReference type="InterPro" id="IPR011990">
    <property type="entry name" value="TPR-like_helical_dom_sf"/>
</dbReference>
<dbReference type="Gene3D" id="1.25.40.10">
    <property type="entry name" value="Tetratricopeptide repeat domain"/>
    <property type="match status" value="1"/>
</dbReference>
<dbReference type="PROSITE" id="PS50005">
    <property type="entry name" value="TPR"/>
    <property type="match status" value="2"/>
</dbReference>
<organism evidence="2 3">
    <name type="scientific">Symmachiella dynata</name>
    <dbReference type="NCBI Taxonomy" id="2527995"/>
    <lineage>
        <taxon>Bacteria</taxon>
        <taxon>Pseudomonadati</taxon>
        <taxon>Planctomycetota</taxon>
        <taxon>Planctomycetia</taxon>
        <taxon>Planctomycetales</taxon>
        <taxon>Planctomycetaceae</taxon>
        <taxon>Symmachiella</taxon>
    </lineage>
</organism>
<feature type="repeat" description="TPR" evidence="1">
    <location>
        <begin position="110"/>
        <end position="143"/>
    </location>
</feature>
<dbReference type="SUPFAM" id="SSF48452">
    <property type="entry name" value="TPR-like"/>
    <property type="match status" value="1"/>
</dbReference>
<accession>A0A517ZKM3</accession>
<dbReference type="PANTHER" id="PTHR12558">
    <property type="entry name" value="CELL DIVISION CYCLE 16,23,27"/>
    <property type="match status" value="1"/>
</dbReference>
<dbReference type="SMART" id="SM00028">
    <property type="entry name" value="TPR"/>
    <property type="match status" value="3"/>
</dbReference>
<dbReference type="AlphaFoldDB" id="A0A517ZKM3"/>